<reference evidence="12" key="1">
    <citation type="submission" date="2016-10" db="EMBL/GenBank/DDBJ databases">
        <authorList>
            <person name="Varghese N."/>
            <person name="Submissions S."/>
        </authorList>
    </citation>
    <scope>NUCLEOTIDE SEQUENCE [LARGE SCALE GENOMIC DNA]</scope>
    <source>
        <strain evidence="12">DSM 24740</strain>
    </source>
</reference>
<dbReference type="OrthoDB" id="9815896at2"/>
<evidence type="ECO:0000256" key="6">
    <source>
        <dbReference type="ARBA" id="ARBA00022723"/>
    </source>
</evidence>
<keyword evidence="12" id="KW-1185">Reference proteome</keyword>
<keyword evidence="4" id="KW-0963">Cytoplasm</keyword>
<dbReference type="InterPro" id="IPR003442">
    <property type="entry name" value="T6A_TsaE"/>
</dbReference>
<evidence type="ECO:0000256" key="4">
    <source>
        <dbReference type="ARBA" id="ARBA00022490"/>
    </source>
</evidence>
<evidence type="ECO:0000256" key="9">
    <source>
        <dbReference type="ARBA" id="ARBA00022842"/>
    </source>
</evidence>
<dbReference type="InterPro" id="IPR027417">
    <property type="entry name" value="P-loop_NTPase"/>
</dbReference>
<comment type="subcellular location">
    <subcellularLocation>
        <location evidence="1">Cytoplasm</location>
    </subcellularLocation>
</comment>
<sequence length="146" mass="15850">MTSRSYQLSDLPEVAKALLEAFGRQAVFALIGDLGAGKTTLVAEMCRQLGVAEPTSSPTFSIVNQYKGADGPVYHLDCYRLENTEEALNAGLEELFEGEGYPIFVEWPAVIEPLLPPGVVFLQLRHASEGESRSLTISTGHPPNNE</sequence>
<protein>
    <recommendedName>
        <fullName evidence="3">tRNA threonylcarbamoyladenosine biosynthesis protein TsaE</fullName>
    </recommendedName>
    <alternativeName>
        <fullName evidence="10">t(6)A37 threonylcarbamoyladenosine biosynthesis protein TsaE</fullName>
    </alternativeName>
</protein>
<dbReference type="NCBIfam" id="TIGR00150">
    <property type="entry name" value="T6A_YjeE"/>
    <property type="match status" value="1"/>
</dbReference>
<evidence type="ECO:0000256" key="1">
    <source>
        <dbReference type="ARBA" id="ARBA00004496"/>
    </source>
</evidence>
<dbReference type="Proteomes" id="UP000199021">
    <property type="component" value="Unassembled WGS sequence"/>
</dbReference>
<dbReference type="Pfam" id="PF02367">
    <property type="entry name" value="TsaE"/>
    <property type="match status" value="1"/>
</dbReference>
<dbReference type="SUPFAM" id="SSF52540">
    <property type="entry name" value="P-loop containing nucleoside triphosphate hydrolases"/>
    <property type="match status" value="1"/>
</dbReference>
<accession>A0A1H9GFE5</accession>
<dbReference type="FunCoup" id="A0A1H9GFE5">
    <property type="interactions" value="402"/>
</dbReference>
<evidence type="ECO:0000256" key="2">
    <source>
        <dbReference type="ARBA" id="ARBA00007599"/>
    </source>
</evidence>
<keyword evidence="9" id="KW-0460">Magnesium</keyword>
<dbReference type="Gene3D" id="3.40.50.300">
    <property type="entry name" value="P-loop containing nucleotide triphosphate hydrolases"/>
    <property type="match status" value="1"/>
</dbReference>
<evidence type="ECO:0000256" key="5">
    <source>
        <dbReference type="ARBA" id="ARBA00022694"/>
    </source>
</evidence>
<evidence type="ECO:0000256" key="3">
    <source>
        <dbReference type="ARBA" id="ARBA00019010"/>
    </source>
</evidence>
<comment type="similarity">
    <text evidence="2">Belongs to the TsaE family.</text>
</comment>
<keyword evidence="6" id="KW-0479">Metal-binding</keyword>
<evidence type="ECO:0000313" key="12">
    <source>
        <dbReference type="Proteomes" id="UP000199021"/>
    </source>
</evidence>
<name>A0A1H9GFE5_9BACT</name>
<organism evidence="11 12">
    <name type="scientific">Neolewinella agarilytica</name>
    <dbReference type="NCBI Taxonomy" id="478744"/>
    <lineage>
        <taxon>Bacteria</taxon>
        <taxon>Pseudomonadati</taxon>
        <taxon>Bacteroidota</taxon>
        <taxon>Saprospiria</taxon>
        <taxon>Saprospirales</taxon>
        <taxon>Lewinellaceae</taxon>
        <taxon>Neolewinella</taxon>
    </lineage>
</organism>
<evidence type="ECO:0000256" key="8">
    <source>
        <dbReference type="ARBA" id="ARBA00022840"/>
    </source>
</evidence>
<evidence type="ECO:0000313" key="11">
    <source>
        <dbReference type="EMBL" id="SEQ48548.1"/>
    </source>
</evidence>
<dbReference type="AlphaFoldDB" id="A0A1H9GFE5"/>
<dbReference type="GO" id="GO:0005524">
    <property type="term" value="F:ATP binding"/>
    <property type="evidence" value="ECO:0007669"/>
    <property type="project" value="UniProtKB-KW"/>
</dbReference>
<dbReference type="PANTHER" id="PTHR33540">
    <property type="entry name" value="TRNA THREONYLCARBAMOYLADENOSINE BIOSYNTHESIS PROTEIN TSAE"/>
    <property type="match status" value="1"/>
</dbReference>
<dbReference type="EMBL" id="FOFB01000010">
    <property type="protein sequence ID" value="SEQ48548.1"/>
    <property type="molecule type" value="Genomic_DNA"/>
</dbReference>
<dbReference type="RefSeq" id="WP_090168215.1">
    <property type="nucleotide sequence ID" value="NZ_FOFB01000010.1"/>
</dbReference>
<dbReference type="STRING" id="478744.SAMN05444359_110150"/>
<gene>
    <name evidence="11" type="ORF">SAMN05444359_110150</name>
</gene>
<dbReference type="GO" id="GO:0002949">
    <property type="term" value="P:tRNA threonylcarbamoyladenosine modification"/>
    <property type="evidence" value="ECO:0007669"/>
    <property type="project" value="InterPro"/>
</dbReference>
<keyword evidence="5" id="KW-0819">tRNA processing</keyword>
<keyword evidence="8" id="KW-0067">ATP-binding</keyword>
<dbReference type="PANTHER" id="PTHR33540:SF2">
    <property type="entry name" value="TRNA THREONYLCARBAMOYLADENOSINE BIOSYNTHESIS PROTEIN TSAE"/>
    <property type="match status" value="1"/>
</dbReference>
<proteinExistence type="inferred from homology"/>
<keyword evidence="7" id="KW-0547">Nucleotide-binding</keyword>
<dbReference type="GO" id="GO:0046872">
    <property type="term" value="F:metal ion binding"/>
    <property type="evidence" value="ECO:0007669"/>
    <property type="project" value="UniProtKB-KW"/>
</dbReference>
<dbReference type="GO" id="GO:0005737">
    <property type="term" value="C:cytoplasm"/>
    <property type="evidence" value="ECO:0007669"/>
    <property type="project" value="UniProtKB-SubCell"/>
</dbReference>
<dbReference type="InParanoid" id="A0A1H9GFE5"/>
<evidence type="ECO:0000256" key="10">
    <source>
        <dbReference type="ARBA" id="ARBA00032441"/>
    </source>
</evidence>
<evidence type="ECO:0000256" key="7">
    <source>
        <dbReference type="ARBA" id="ARBA00022741"/>
    </source>
</evidence>